<feature type="transmembrane region" description="Helical" evidence="1">
    <location>
        <begin position="41"/>
        <end position="63"/>
    </location>
</feature>
<dbReference type="EMBL" id="QFQZ01000016">
    <property type="protein sequence ID" value="PZR35372.1"/>
    <property type="molecule type" value="Genomic_DNA"/>
</dbReference>
<evidence type="ECO:0000313" key="2">
    <source>
        <dbReference type="EMBL" id="PZR35372.1"/>
    </source>
</evidence>
<sequence length="198" mass="22235">MEFEHLEAAWRSPANTPDARARAYLMEEVMKTLKARRRGELLLFLVPTIALSIFTAIAVRAIATGRTNLAQEWGSVAMLAVCWVVLGAVLVMGILLRHRGSTDSASMRDTLSALLAANRRARANVRIFWVMLPVFLTPMLVSVTQLREVGKASDRDAWQMLMVFGLALGASVAWNTGRYFGVMKPEQQRLERLLREYE</sequence>
<accession>A0A2W5V835</accession>
<evidence type="ECO:0000313" key="3">
    <source>
        <dbReference type="Proteomes" id="UP000249393"/>
    </source>
</evidence>
<keyword evidence="1" id="KW-0812">Transmembrane</keyword>
<gene>
    <name evidence="2" type="ORF">DI526_07225</name>
</gene>
<organism evidence="2 3">
    <name type="scientific">Caulobacter segnis</name>
    <dbReference type="NCBI Taxonomy" id="88688"/>
    <lineage>
        <taxon>Bacteria</taxon>
        <taxon>Pseudomonadati</taxon>
        <taxon>Pseudomonadota</taxon>
        <taxon>Alphaproteobacteria</taxon>
        <taxon>Caulobacterales</taxon>
        <taxon>Caulobacteraceae</taxon>
        <taxon>Caulobacter</taxon>
    </lineage>
</organism>
<name>A0A2W5V835_9CAUL</name>
<reference evidence="2 3" key="1">
    <citation type="submission" date="2017-08" db="EMBL/GenBank/DDBJ databases">
        <title>Infants hospitalized years apart are colonized by the same room-sourced microbial strains.</title>
        <authorList>
            <person name="Brooks B."/>
            <person name="Olm M.R."/>
            <person name="Firek B.A."/>
            <person name="Baker R."/>
            <person name="Thomas B.C."/>
            <person name="Morowitz M.J."/>
            <person name="Banfield J.F."/>
        </authorList>
    </citation>
    <scope>NUCLEOTIDE SEQUENCE [LARGE SCALE GENOMIC DNA]</scope>
    <source>
        <strain evidence="2">S2_003_000_R2_4</strain>
    </source>
</reference>
<keyword evidence="1" id="KW-1133">Transmembrane helix</keyword>
<feature type="transmembrane region" description="Helical" evidence="1">
    <location>
        <begin position="158"/>
        <end position="180"/>
    </location>
</feature>
<feature type="transmembrane region" description="Helical" evidence="1">
    <location>
        <begin position="127"/>
        <end position="146"/>
    </location>
</feature>
<dbReference type="RefSeq" id="WP_304276081.1">
    <property type="nucleotide sequence ID" value="NZ_QFQZ01000016.1"/>
</dbReference>
<feature type="transmembrane region" description="Helical" evidence="1">
    <location>
        <begin position="75"/>
        <end position="96"/>
    </location>
</feature>
<dbReference type="AlphaFoldDB" id="A0A2W5V835"/>
<proteinExistence type="predicted"/>
<comment type="caution">
    <text evidence="2">The sequence shown here is derived from an EMBL/GenBank/DDBJ whole genome shotgun (WGS) entry which is preliminary data.</text>
</comment>
<keyword evidence="1" id="KW-0472">Membrane</keyword>
<dbReference type="Proteomes" id="UP000249393">
    <property type="component" value="Unassembled WGS sequence"/>
</dbReference>
<protein>
    <submittedName>
        <fullName evidence="2">Uncharacterized protein</fullName>
    </submittedName>
</protein>
<evidence type="ECO:0000256" key="1">
    <source>
        <dbReference type="SAM" id="Phobius"/>
    </source>
</evidence>